<dbReference type="Proteomes" id="UP000232453">
    <property type="component" value="Unassembled WGS sequence"/>
</dbReference>
<reference evidence="4 5" key="1">
    <citation type="submission" date="2017-11" db="EMBL/GenBank/DDBJ databases">
        <title>Sequencing the genomes of 1000 actinobacteria strains.</title>
        <authorList>
            <person name="Klenk H.-P."/>
        </authorList>
    </citation>
    <scope>NUCLEOTIDE SEQUENCE [LARGE SCALE GENOMIC DNA]</scope>
    <source>
        <strain evidence="4 5">DSM 44104</strain>
    </source>
</reference>
<keyword evidence="3" id="KW-0949">S-adenosyl-L-methionine</keyword>
<dbReference type="PANTHER" id="PTHR10509:SF14">
    <property type="entry name" value="CAFFEOYL-COA O-METHYLTRANSFERASE 3-RELATED"/>
    <property type="match status" value="1"/>
</dbReference>
<dbReference type="InterPro" id="IPR002935">
    <property type="entry name" value="SAM_O-MeTrfase"/>
</dbReference>
<organism evidence="4 5">
    <name type="scientific">Pseudonocardia alni</name>
    <name type="common">Amycolata alni</name>
    <dbReference type="NCBI Taxonomy" id="33907"/>
    <lineage>
        <taxon>Bacteria</taxon>
        <taxon>Bacillati</taxon>
        <taxon>Actinomycetota</taxon>
        <taxon>Actinomycetes</taxon>
        <taxon>Pseudonocardiales</taxon>
        <taxon>Pseudonocardiaceae</taxon>
        <taxon>Pseudonocardia</taxon>
    </lineage>
</organism>
<protein>
    <submittedName>
        <fullName evidence="4">Caffeoyl-CoA O-methyltransferase</fullName>
    </submittedName>
</protein>
<accession>A0AA44ZNK0</accession>
<dbReference type="InterPro" id="IPR029063">
    <property type="entry name" value="SAM-dependent_MTases_sf"/>
</dbReference>
<dbReference type="InterPro" id="IPR050362">
    <property type="entry name" value="Cation-dep_OMT"/>
</dbReference>
<evidence type="ECO:0000313" key="5">
    <source>
        <dbReference type="Proteomes" id="UP000232453"/>
    </source>
</evidence>
<dbReference type="CDD" id="cd02440">
    <property type="entry name" value="AdoMet_MTases"/>
    <property type="match status" value="1"/>
</dbReference>
<proteinExistence type="predicted"/>
<dbReference type="GO" id="GO:0032259">
    <property type="term" value="P:methylation"/>
    <property type="evidence" value="ECO:0007669"/>
    <property type="project" value="UniProtKB-KW"/>
</dbReference>
<evidence type="ECO:0000313" key="4">
    <source>
        <dbReference type="EMBL" id="PKB29829.1"/>
    </source>
</evidence>
<evidence type="ECO:0000256" key="1">
    <source>
        <dbReference type="ARBA" id="ARBA00022603"/>
    </source>
</evidence>
<dbReference type="GO" id="GO:0008171">
    <property type="term" value="F:O-methyltransferase activity"/>
    <property type="evidence" value="ECO:0007669"/>
    <property type="project" value="InterPro"/>
</dbReference>
<dbReference type="EMBL" id="PHUJ01000003">
    <property type="protein sequence ID" value="PKB29829.1"/>
    <property type="molecule type" value="Genomic_DNA"/>
</dbReference>
<dbReference type="AlphaFoldDB" id="A0AA44ZNK0"/>
<name>A0AA44ZNK0_PSEA5</name>
<dbReference type="SUPFAM" id="SSF53335">
    <property type="entry name" value="S-adenosyl-L-methionine-dependent methyltransferases"/>
    <property type="match status" value="1"/>
</dbReference>
<dbReference type="Pfam" id="PF01596">
    <property type="entry name" value="Methyltransf_3"/>
    <property type="match status" value="1"/>
</dbReference>
<evidence type="ECO:0000256" key="3">
    <source>
        <dbReference type="ARBA" id="ARBA00022691"/>
    </source>
</evidence>
<sequence>MVAEVTGAPTRPARPVTPTTILAELLDDLVTRAGPGADADLVRARDLAAGLDPYLDEHTSPASSALVELEARTRSAAWTGTLEQEMLSGHVEGRFLAFLVGMTGARRVLEVGMFTGYSALAMAEALPEDGELVACELDADVAAFARDCFAASPAGRRIRVEVGPAADALERLRGTAFDLVFVDADKAGYAGYLDTVLDGGLLAPGGVVCVDNTLMQGLPWTGDRTANGDAIAAFNRRITDDPRVEQVLVPLRDGLTLIRRSA</sequence>
<evidence type="ECO:0000256" key="2">
    <source>
        <dbReference type="ARBA" id="ARBA00022679"/>
    </source>
</evidence>
<keyword evidence="2" id="KW-0808">Transferase</keyword>
<dbReference type="PROSITE" id="PS51682">
    <property type="entry name" value="SAM_OMT_I"/>
    <property type="match status" value="1"/>
</dbReference>
<comment type="caution">
    <text evidence="4">The sequence shown here is derived from an EMBL/GenBank/DDBJ whole genome shotgun (WGS) entry which is preliminary data.</text>
</comment>
<gene>
    <name evidence="4" type="ORF">ATL51_1475</name>
</gene>
<dbReference type="Gene3D" id="3.40.50.150">
    <property type="entry name" value="Vaccinia Virus protein VP39"/>
    <property type="match status" value="1"/>
</dbReference>
<keyword evidence="1" id="KW-0489">Methyltransferase</keyword>
<dbReference type="PANTHER" id="PTHR10509">
    <property type="entry name" value="O-METHYLTRANSFERASE-RELATED"/>
    <property type="match status" value="1"/>
</dbReference>
<dbReference type="GO" id="GO:0008757">
    <property type="term" value="F:S-adenosylmethionine-dependent methyltransferase activity"/>
    <property type="evidence" value="ECO:0007669"/>
    <property type="project" value="TreeGrafter"/>
</dbReference>